<evidence type="ECO:0000313" key="2">
    <source>
        <dbReference type="EMBL" id="KGN58424.1"/>
    </source>
</evidence>
<dbReference type="AlphaFoldDB" id="A0A0A0LBV4"/>
<sequence>MGRVLSSLEERVKGGRRSFEEETEPVAEQQEKLAKDHDRLKKKEAHVKVFVFHFLSTVSILVRITFQLGCCLVQLLMETAYIQPPVDQLGDGLLDIRPAFVNY</sequence>
<reference evidence="2 3" key="1">
    <citation type="journal article" date="2009" name="Nat. Genet.">
        <title>The genome of the cucumber, Cucumis sativus L.</title>
        <authorList>
            <person name="Huang S."/>
            <person name="Li R."/>
            <person name="Zhang Z."/>
            <person name="Li L."/>
            <person name="Gu X."/>
            <person name="Fan W."/>
            <person name="Lucas W.J."/>
            <person name="Wang X."/>
            <person name="Xie B."/>
            <person name="Ni P."/>
            <person name="Ren Y."/>
            <person name="Zhu H."/>
            <person name="Li J."/>
            <person name="Lin K."/>
            <person name="Jin W."/>
            <person name="Fei Z."/>
            <person name="Li G."/>
            <person name="Staub J."/>
            <person name="Kilian A."/>
            <person name="van der Vossen E.A."/>
            <person name="Wu Y."/>
            <person name="Guo J."/>
            <person name="He J."/>
            <person name="Jia Z."/>
            <person name="Ren Y."/>
            <person name="Tian G."/>
            <person name="Lu Y."/>
            <person name="Ruan J."/>
            <person name="Qian W."/>
            <person name="Wang M."/>
            <person name="Huang Q."/>
            <person name="Li B."/>
            <person name="Xuan Z."/>
            <person name="Cao J."/>
            <person name="Asan"/>
            <person name="Wu Z."/>
            <person name="Zhang J."/>
            <person name="Cai Q."/>
            <person name="Bai Y."/>
            <person name="Zhao B."/>
            <person name="Han Y."/>
            <person name="Li Y."/>
            <person name="Li X."/>
            <person name="Wang S."/>
            <person name="Shi Q."/>
            <person name="Liu S."/>
            <person name="Cho W.K."/>
            <person name="Kim J.Y."/>
            <person name="Xu Y."/>
            <person name="Heller-Uszynska K."/>
            <person name="Miao H."/>
            <person name="Cheng Z."/>
            <person name="Zhang S."/>
            <person name="Wu J."/>
            <person name="Yang Y."/>
            <person name="Kang H."/>
            <person name="Li M."/>
            <person name="Liang H."/>
            <person name="Ren X."/>
            <person name="Shi Z."/>
            <person name="Wen M."/>
            <person name="Jian M."/>
            <person name="Yang H."/>
            <person name="Zhang G."/>
            <person name="Yang Z."/>
            <person name="Chen R."/>
            <person name="Liu S."/>
            <person name="Li J."/>
            <person name="Ma L."/>
            <person name="Liu H."/>
            <person name="Zhou Y."/>
            <person name="Zhao J."/>
            <person name="Fang X."/>
            <person name="Li G."/>
            <person name="Fang L."/>
            <person name="Li Y."/>
            <person name="Liu D."/>
            <person name="Zheng H."/>
            <person name="Zhang Y."/>
            <person name="Qin N."/>
            <person name="Li Z."/>
            <person name="Yang G."/>
            <person name="Yang S."/>
            <person name="Bolund L."/>
            <person name="Kristiansen K."/>
            <person name="Zheng H."/>
            <person name="Li S."/>
            <person name="Zhang X."/>
            <person name="Yang H."/>
            <person name="Wang J."/>
            <person name="Sun R."/>
            <person name="Zhang B."/>
            <person name="Jiang S."/>
            <person name="Wang J."/>
            <person name="Du Y."/>
            <person name="Li S."/>
        </authorList>
    </citation>
    <scope>NUCLEOTIDE SEQUENCE [LARGE SCALE GENOMIC DNA]</scope>
    <source>
        <strain evidence="3">cv. 9930</strain>
    </source>
</reference>
<reference evidence="2 3" key="3">
    <citation type="journal article" date="2010" name="BMC Genomics">
        <title>Transcriptome sequencing and comparative analysis of cucumber flowers with different sex types.</title>
        <authorList>
            <person name="Guo S."/>
            <person name="Zheng Y."/>
            <person name="Joung J.G."/>
            <person name="Liu S."/>
            <person name="Zhang Z."/>
            <person name="Crasta O.R."/>
            <person name="Sobral B.W."/>
            <person name="Xu Y."/>
            <person name="Huang S."/>
            <person name="Fei Z."/>
        </authorList>
    </citation>
    <scope>NUCLEOTIDE SEQUENCE [LARGE SCALE GENOMIC DNA]</scope>
    <source>
        <strain evidence="3">cv. 9930</strain>
    </source>
</reference>
<dbReference type="EMBL" id="CM002924">
    <property type="protein sequence ID" value="KGN58424.1"/>
    <property type="molecule type" value="Genomic_DNA"/>
</dbReference>
<dbReference type="Gramene" id="KGN58424">
    <property type="protein sequence ID" value="KGN58424"/>
    <property type="gene ID" value="Csa_3G642650"/>
</dbReference>
<feature type="region of interest" description="Disordered" evidence="1">
    <location>
        <begin position="1"/>
        <end position="37"/>
    </location>
</feature>
<dbReference type="STRING" id="3659.A0A0A0LBV4"/>
<name>A0A0A0LBV4_CUCSA</name>
<dbReference type="Proteomes" id="UP000029981">
    <property type="component" value="Chromosome 3"/>
</dbReference>
<evidence type="ECO:0000313" key="3">
    <source>
        <dbReference type="Proteomes" id="UP000029981"/>
    </source>
</evidence>
<gene>
    <name evidence="2" type="ORF">Csa_3G642650</name>
</gene>
<feature type="compositionally biased region" description="Basic and acidic residues" evidence="1">
    <location>
        <begin position="8"/>
        <end position="20"/>
    </location>
</feature>
<reference evidence="2 3" key="2">
    <citation type="journal article" date="2009" name="PLoS ONE">
        <title>An integrated genetic and cytogenetic map of the cucumber genome.</title>
        <authorList>
            <person name="Ren Y."/>
            <person name="Zhang Z."/>
            <person name="Liu J."/>
            <person name="Staub J.E."/>
            <person name="Han Y."/>
            <person name="Cheng Z."/>
            <person name="Li X."/>
            <person name="Lu J."/>
            <person name="Miao H."/>
            <person name="Kang H."/>
            <person name="Xie B."/>
            <person name="Gu X."/>
            <person name="Wang X."/>
            <person name="Du Y."/>
            <person name="Jin W."/>
            <person name="Huang S."/>
        </authorList>
    </citation>
    <scope>NUCLEOTIDE SEQUENCE [LARGE SCALE GENOMIC DNA]</scope>
    <source>
        <strain evidence="3">cv. 9930</strain>
    </source>
</reference>
<reference evidence="2 3" key="4">
    <citation type="journal article" date="2011" name="BMC Genomics">
        <title>RNA-Seq improves annotation of protein-coding genes in the cucumber genome.</title>
        <authorList>
            <person name="Li Z."/>
            <person name="Zhang Z."/>
            <person name="Yan P."/>
            <person name="Huang S."/>
            <person name="Fei Z."/>
            <person name="Lin K."/>
        </authorList>
    </citation>
    <scope>NUCLEOTIDE SEQUENCE [LARGE SCALE GENOMIC DNA]</scope>
    <source>
        <strain evidence="3">cv. 9930</strain>
    </source>
</reference>
<keyword evidence="3" id="KW-1185">Reference proteome</keyword>
<proteinExistence type="predicted"/>
<evidence type="ECO:0000256" key="1">
    <source>
        <dbReference type="SAM" id="MobiDB-lite"/>
    </source>
</evidence>
<accession>A0A0A0LBV4</accession>
<organism evidence="2 3">
    <name type="scientific">Cucumis sativus</name>
    <name type="common">Cucumber</name>
    <dbReference type="NCBI Taxonomy" id="3659"/>
    <lineage>
        <taxon>Eukaryota</taxon>
        <taxon>Viridiplantae</taxon>
        <taxon>Streptophyta</taxon>
        <taxon>Embryophyta</taxon>
        <taxon>Tracheophyta</taxon>
        <taxon>Spermatophyta</taxon>
        <taxon>Magnoliopsida</taxon>
        <taxon>eudicotyledons</taxon>
        <taxon>Gunneridae</taxon>
        <taxon>Pentapetalae</taxon>
        <taxon>rosids</taxon>
        <taxon>fabids</taxon>
        <taxon>Cucurbitales</taxon>
        <taxon>Cucurbitaceae</taxon>
        <taxon>Benincaseae</taxon>
        <taxon>Cucumis</taxon>
    </lineage>
</organism>
<protein>
    <submittedName>
        <fullName evidence="2">Uncharacterized protein</fullName>
    </submittedName>
</protein>